<gene>
    <name evidence="5" type="ORF">IRI77_34100</name>
</gene>
<dbReference type="PANTHER" id="PTHR42939:SF1">
    <property type="entry name" value="ABC TRANSPORTER ATP-BINDING PROTEIN ALBC-RELATED"/>
    <property type="match status" value="1"/>
</dbReference>
<dbReference type="KEGG" id="pfer:IRI77_34100"/>
<sequence>MVVFVDVRFGYGRAEVLHGLSFTVDRGAIMGMLGPNGAGKSTCIKLIAGILTPGMGAITVDGLPLPERAVDVKQRIGYVPESAMLFESLTGQEFLELSGRLHGVEEPLLQARISAILETFSLTAEAGDRLNAYSKGMRQKILIAAALLHNPDLLLLDEPLSGLDVNAAILIKDLLAALAAAGKTILYSSHVLDVVEKICNRVMIIHQGNLIANDTPEALREATSQATLEQVFRQLTHSVDTDPGVARIVDALRP</sequence>
<dbReference type="SUPFAM" id="SSF52540">
    <property type="entry name" value="P-loop containing nucleoside triphosphate hydrolases"/>
    <property type="match status" value="1"/>
</dbReference>
<dbReference type="GO" id="GO:0016887">
    <property type="term" value="F:ATP hydrolysis activity"/>
    <property type="evidence" value="ECO:0007669"/>
    <property type="project" value="InterPro"/>
</dbReference>
<reference evidence="5 6" key="1">
    <citation type="submission" date="2020-10" db="EMBL/GenBank/DDBJ databases">
        <title>Complete genome sequence of Paludibaculum fermentans P105T, a facultatively anaerobic acidobacterium capable of dissimilatory Fe(III) reduction.</title>
        <authorList>
            <person name="Dedysh S.N."/>
            <person name="Beletsky A.V."/>
            <person name="Kulichevskaya I.S."/>
            <person name="Mardanov A.V."/>
            <person name="Ravin N.V."/>
        </authorList>
    </citation>
    <scope>NUCLEOTIDE SEQUENCE [LARGE SCALE GENOMIC DNA]</scope>
    <source>
        <strain evidence="5 6">P105</strain>
    </source>
</reference>
<dbReference type="Pfam" id="PF00005">
    <property type="entry name" value="ABC_tran"/>
    <property type="match status" value="1"/>
</dbReference>
<dbReference type="PANTHER" id="PTHR42939">
    <property type="entry name" value="ABC TRANSPORTER ATP-BINDING PROTEIN ALBC-RELATED"/>
    <property type="match status" value="1"/>
</dbReference>
<dbReference type="InterPro" id="IPR017871">
    <property type="entry name" value="ABC_transporter-like_CS"/>
</dbReference>
<dbReference type="Gene3D" id="3.40.50.300">
    <property type="entry name" value="P-loop containing nucleotide triphosphate hydrolases"/>
    <property type="match status" value="1"/>
</dbReference>
<organism evidence="5 6">
    <name type="scientific">Paludibaculum fermentans</name>
    <dbReference type="NCBI Taxonomy" id="1473598"/>
    <lineage>
        <taxon>Bacteria</taxon>
        <taxon>Pseudomonadati</taxon>
        <taxon>Acidobacteriota</taxon>
        <taxon>Terriglobia</taxon>
        <taxon>Bryobacterales</taxon>
        <taxon>Bryobacteraceae</taxon>
        <taxon>Paludibaculum</taxon>
    </lineage>
</organism>
<keyword evidence="1" id="KW-0813">Transport</keyword>
<dbReference type="InterPro" id="IPR027417">
    <property type="entry name" value="P-loop_NTPase"/>
</dbReference>
<protein>
    <submittedName>
        <fullName evidence="5">ABC transporter ATP-binding protein</fullName>
    </submittedName>
</protein>
<dbReference type="PROSITE" id="PS50893">
    <property type="entry name" value="ABC_TRANSPORTER_2"/>
    <property type="match status" value="1"/>
</dbReference>
<dbReference type="EMBL" id="CP063849">
    <property type="protein sequence ID" value="QOY92249.1"/>
    <property type="molecule type" value="Genomic_DNA"/>
</dbReference>
<evidence type="ECO:0000256" key="3">
    <source>
        <dbReference type="ARBA" id="ARBA00022840"/>
    </source>
</evidence>
<evidence type="ECO:0000313" key="5">
    <source>
        <dbReference type="EMBL" id="QOY92249.1"/>
    </source>
</evidence>
<feature type="domain" description="ABC transporter" evidence="4">
    <location>
        <begin position="2"/>
        <end position="232"/>
    </location>
</feature>
<dbReference type="PROSITE" id="PS00211">
    <property type="entry name" value="ABC_TRANSPORTER_1"/>
    <property type="match status" value="1"/>
</dbReference>
<accession>A0A7S7NZP5</accession>
<dbReference type="CDD" id="cd03230">
    <property type="entry name" value="ABC_DR_subfamily_A"/>
    <property type="match status" value="1"/>
</dbReference>
<evidence type="ECO:0000313" key="6">
    <source>
        <dbReference type="Proteomes" id="UP000593892"/>
    </source>
</evidence>
<dbReference type="AlphaFoldDB" id="A0A7S7NZP5"/>
<dbReference type="SMART" id="SM00382">
    <property type="entry name" value="AAA"/>
    <property type="match status" value="1"/>
</dbReference>
<name>A0A7S7NZP5_PALFE</name>
<dbReference type="GO" id="GO:0005524">
    <property type="term" value="F:ATP binding"/>
    <property type="evidence" value="ECO:0007669"/>
    <property type="project" value="UniProtKB-KW"/>
</dbReference>
<dbReference type="InterPro" id="IPR051782">
    <property type="entry name" value="ABC_Transporter_VariousFunc"/>
</dbReference>
<dbReference type="InterPro" id="IPR003439">
    <property type="entry name" value="ABC_transporter-like_ATP-bd"/>
</dbReference>
<keyword evidence="3 5" id="KW-0067">ATP-binding</keyword>
<evidence type="ECO:0000256" key="1">
    <source>
        <dbReference type="ARBA" id="ARBA00022448"/>
    </source>
</evidence>
<evidence type="ECO:0000256" key="2">
    <source>
        <dbReference type="ARBA" id="ARBA00022741"/>
    </source>
</evidence>
<proteinExistence type="predicted"/>
<dbReference type="Proteomes" id="UP000593892">
    <property type="component" value="Chromosome"/>
</dbReference>
<keyword evidence="6" id="KW-1185">Reference proteome</keyword>
<evidence type="ECO:0000259" key="4">
    <source>
        <dbReference type="PROSITE" id="PS50893"/>
    </source>
</evidence>
<dbReference type="InterPro" id="IPR003593">
    <property type="entry name" value="AAA+_ATPase"/>
</dbReference>
<keyword evidence="2" id="KW-0547">Nucleotide-binding</keyword>